<proteinExistence type="predicted"/>
<dbReference type="Pfam" id="PF11649">
    <property type="entry name" value="T4_neck-protein"/>
    <property type="match status" value="1"/>
</dbReference>
<name>A0A023ZVH7_9CAUD</name>
<dbReference type="InterPro" id="IPR021674">
    <property type="entry name" value="Phage_T4_Gp14_neck-protein"/>
</dbReference>
<accession>A0A023ZVH7</accession>
<dbReference type="RefSeq" id="YP_009030770.1">
    <property type="nucleotide sequence ID" value="NC_024125.2"/>
</dbReference>
<dbReference type="Proteomes" id="UP000024439">
    <property type="component" value="Segment"/>
</dbReference>
<reference evidence="1 2" key="1">
    <citation type="submission" date="2014-10" db="EMBL/GenBank/DDBJ databases">
        <title>Complete genome sequence of e11/2, a T-even type bacteriophage specific for E. coli O157:H7.</title>
        <authorList>
            <person name="Coffey B."/>
            <person name="Ross P."/>
            <person name="O'Flynn G."/>
            <person name="O'Sullivan O."/>
            <person name="Casey A."/>
            <person name="Callanan M."/>
            <person name="Coffey A."/>
            <person name="McAuliffe O."/>
        </authorList>
    </citation>
    <scope>NUCLEOTIDE SEQUENCE [LARGE SCALE GENOMIC DNA]</scope>
</reference>
<protein>
    <submittedName>
        <fullName evidence="1">Neck protein</fullName>
    </submittedName>
</protein>
<dbReference type="EMBL" id="KJ668714">
    <property type="protein sequence ID" value="AHY83363.1"/>
    <property type="molecule type" value="Genomic_DNA"/>
</dbReference>
<dbReference type="GeneID" id="19485313"/>
<organism evidence="1 2">
    <name type="scientific">Escherichia phage vB_EcoM_112</name>
    <dbReference type="NCBI Taxonomy" id="1495285"/>
    <lineage>
        <taxon>Viruses</taxon>
        <taxon>Duplodnaviria</taxon>
        <taxon>Heunggongvirae</taxon>
        <taxon>Uroviricota</taxon>
        <taxon>Caudoviricetes</taxon>
        <taxon>Pantevenvirales</taxon>
        <taxon>Straboviridae</taxon>
        <taxon>Tevenvirinae</taxon>
        <taxon>Tequatrovirus</taxon>
        <taxon>Tequatrovirus e112</taxon>
    </lineage>
</organism>
<keyword evidence="2" id="KW-1185">Reference proteome</keyword>
<gene>
    <name evidence="1" type="ORF">e112_173</name>
</gene>
<dbReference type="KEGG" id="vg:19485313"/>
<sequence length="256" mass="29585">MATYDKNLFAKLENRTGYSQTNETEILNPYVNFNHYKNSQILADVLVAESIQMRGVECYYVPREYVSPDLVFGEDLKNKFTKAWKFAAYLNSFEGYEGAKSFFSNFGMQVQDEVTLSINPNLFKHQVNGKEPKEGDLIYFPMDNSLFEINWVEPYDPFYQLGQNAIRKITAGKFIYSGEEINPVLQKNEGINIPEFSELELNPVRNLNGIHDINIDQYAEVDQINSEAKEYVEPYVVVNNRGKSFESSPFDNDFMD</sequence>
<evidence type="ECO:0000313" key="2">
    <source>
        <dbReference type="Proteomes" id="UP000024439"/>
    </source>
</evidence>
<evidence type="ECO:0000313" key="1">
    <source>
        <dbReference type="EMBL" id="AHY83363.1"/>
    </source>
</evidence>